<dbReference type="EMBL" id="JAVLET010000006">
    <property type="protein sequence ID" value="KAL0468793.1"/>
    <property type="molecule type" value="Genomic_DNA"/>
</dbReference>
<keyword evidence="3" id="KW-1185">Reference proteome</keyword>
<comment type="caution">
    <text evidence="2">The sequence shown here is derived from an EMBL/GenBank/DDBJ whole genome shotgun (WGS) entry which is preliminary data.</text>
</comment>
<accession>A0ABR3D948</accession>
<name>A0ABR3D948_NEUIN</name>
<dbReference type="Proteomes" id="UP001451303">
    <property type="component" value="Unassembled WGS sequence"/>
</dbReference>
<reference evidence="2 3" key="1">
    <citation type="submission" date="2023-09" db="EMBL/GenBank/DDBJ databases">
        <title>Multi-omics analysis of a traditional fermented food reveals byproduct-associated fungal strains for waste-to-food upcycling.</title>
        <authorList>
            <consortium name="Lawrence Berkeley National Laboratory"/>
            <person name="Rekdal V.M."/>
            <person name="Villalobos-Escobedo J.M."/>
            <person name="Rodriguez-Valeron N."/>
            <person name="Garcia M.O."/>
            <person name="Vasquez D.P."/>
            <person name="Damayanti I."/>
            <person name="Sorensen P.M."/>
            <person name="Baidoo E.E."/>
            <person name="De Carvalho A.C."/>
            <person name="Riley R."/>
            <person name="Lipzen A."/>
            <person name="He G."/>
            <person name="Yan M."/>
            <person name="Haridas S."/>
            <person name="Daum C."/>
            <person name="Yoshinaga Y."/>
            <person name="Ng V."/>
            <person name="Grigoriev I.V."/>
            <person name="Munk R."/>
            <person name="Nuraida L."/>
            <person name="Wijaya C.H."/>
            <person name="Morales P.-C."/>
            <person name="Keasling J.D."/>
        </authorList>
    </citation>
    <scope>NUCLEOTIDE SEQUENCE [LARGE SCALE GENOMIC DNA]</scope>
    <source>
        <strain evidence="2 3">FGSC 2613</strain>
    </source>
</reference>
<evidence type="ECO:0000256" key="1">
    <source>
        <dbReference type="SAM" id="Phobius"/>
    </source>
</evidence>
<keyword evidence="1" id="KW-1133">Transmembrane helix</keyword>
<protein>
    <submittedName>
        <fullName evidence="2">Uncharacterized protein</fullName>
    </submittedName>
</protein>
<organism evidence="2 3">
    <name type="scientific">Neurospora intermedia</name>
    <dbReference type="NCBI Taxonomy" id="5142"/>
    <lineage>
        <taxon>Eukaryota</taxon>
        <taxon>Fungi</taxon>
        <taxon>Dikarya</taxon>
        <taxon>Ascomycota</taxon>
        <taxon>Pezizomycotina</taxon>
        <taxon>Sordariomycetes</taxon>
        <taxon>Sordariomycetidae</taxon>
        <taxon>Sordariales</taxon>
        <taxon>Sordariaceae</taxon>
        <taxon>Neurospora</taxon>
    </lineage>
</organism>
<evidence type="ECO:0000313" key="2">
    <source>
        <dbReference type="EMBL" id="KAL0468793.1"/>
    </source>
</evidence>
<keyword evidence="1" id="KW-0472">Membrane</keyword>
<sequence>MVAVSITIPTHHFVFATYGWVSPLPQHGVLVGLLRTCVHNFRGWKVASTAVLLFLFSGSLFWLSFLNHAFCCFIHTSRRVHFFLDMSLVCSSLP</sequence>
<proteinExistence type="predicted"/>
<gene>
    <name evidence="2" type="ORF">QR685DRAFT_528818</name>
</gene>
<evidence type="ECO:0000313" key="3">
    <source>
        <dbReference type="Proteomes" id="UP001451303"/>
    </source>
</evidence>
<keyword evidence="1" id="KW-0812">Transmembrane</keyword>
<feature type="transmembrane region" description="Helical" evidence="1">
    <location>
        <begin position="50"/>
        <end position="74"/>
    </location>
</feature>